<dbReference type="GO" id="GO:0005886">
    <property type="term" value="C:plasma membrane"/>
    <property type="evidence" value="ECO:0007669"/>
    <property type="project" value="UniProtKB-SubCell"/>
</dbReference>
<keyword evidence="4 6" id="KW-1133">Transmembrane helix</keyword>
<dbReference type="GO" id="GO:0022857">
    <property type="term" value="F:transmembrane transporter activity"/>
    <property type="evidence" value="ECO:0007669"/>
    <property type="project" value="InterPro"/>
</dbReference>
<feature type="transmembrane region" description="Helical" evidence="6">
    <location>
        <begin position="291"/>
        <end position="308"/>
    </location>
</feature>
<dbReference type="InterPro" id="IPR036259">
    <property type="entry name" value="MFS_trans_sf"/>
</dbReference>
<reference evidence="8 9" key="1">
    <citation type="submission" date="2020-07" db="EMBL/GenBank/DDBJ databases">
        <title>Sequencing the genomes of 1000 actinobacteria strains.</title>
        <authorList>
            <person name="Klenk H.-P."/>
        </authorList>
    </citation>
    <scope>NUCLEOTIDE SEQUENCE [LARGE SCALE GENOMIC DNA]</scope>
    <source>
        <strain evidence="8 9">DSM 44749</strain>
    </source>
</reference>
<evidence type="ECO:0000313" key="9">
    <source>
        <dbReference type="Proteomes" id="UP000549695"/>
    </source>
</evidence>
<dbReference type="Proteomes" id="UP000549695">
    <property type="component" value="Unassembled WGS sequence"/>
</dbReference>
<dbReference type="EMBL" id="JACCCZ010000001">
    <property type="protein sequence ID" value="NYF99826.1"/>
    <property type="molecule type" value="Genomic_DNA"/>
</dbReference>
<keyword evidence="2" id="KW-0813">Transport</keyword>
<evidence type="ECO:0000256" key="4">
    <source>
        <dbReference type="ARBA" id="ARBA00022989"/>
    </source>
</evidence>
<dbReference type="PANTHER" id="PTHR23519">
    <property type="entry name" value="AUTOPHAGY-RELATED PROTEIN 22"/>
    <property type="match status" value="1"/>
</dbReference>
<dbReference type="InterPro" id="IPR020846">
    <property type="entry name" value="MFS_dom"/>
</dbReference>
<comment type="subcellular location">
    <subcellularLocation>
        <location evidence="1">Cell membrane</location>
        <topology evidence="1">Multi-pass membrane protein</topology>
    </subcellularLocation>
</comment>
<feature type="transmembrane region" description="Helical" evidence="6">
    <location>
        <begin position="118"/>
        <end position="138"/>
    </location>
</feature>
<dbReference type="SUPFAM" id="SSF103473">
    <property type="entry name" value="MFS general substrate transporter"/>
    <property type="match status" value="1"/>
</dbReference>
<feature type="transmembrane region" description="Helical" evidence="6">
    <location>
        <begin position="94"/>
        <end position="112"/>
    </location>
</feature>
<feature type="transmembrane region" description="Helical" evidence="6">
    <location>
        <begin position="268"/>
        <end position="285"/>
    </location>
</feature>
<protein>
    <submittedName>
        <fullName evidence="8">UMF1 family MFS transporter</fullName>
    </submittedName>
</protein>
<proteinExistence type="predicted"/>
<feature type="transmembrane region" description="Helical" evidence="6">
    <location>
        <begin position="320"/>
        <end position="339"/>
    </location>
</feature>
<name>A0A852VU07_PSEA5</name>
<keyword evidence="3 6" id="KW-0812">Transmembrane</keyword>
<organism evidence="8 9">
    <name type="scientific">Pseudonocardia alni</name>
    <name type="common">Amycolata alni</name>
    <dbReference type="NCBI Taxonomy" id="33907"/>
    <lineage>
        <taxon>Bacteria</taxon>
        <taxon>Bacillati</taxon>
        <taxon>Actinomycetota</taxon>
        <taxon>Actinomycetes</taxon>
        <taxon>Pseudonocardiales</taxon>
        <taxon>Pseudonocardiaceae</taxon>
        <taxon>Pseudonocardia</taxon>
    </lineage>
</organism>
<feature type="transmembrane region" description="Helical" evidence="6">
    <location>
        <begin position="410"/>
        <end position="429"/>
    </location>
</feature>
<dbReference type="InterPro" id="IPR024671">
    <property type="entry name" value="Atg22-like"/>
</dbReference>
<evidence type="ECO:0000259" key="7">
    <source>
        <dbReference type="PROSITE" id="PS50850"/>
    </source>
</evidence>
<comment type="caution">
    <text evidence="8">The sequence shown here is derived from an EMBL/GenBank/DDBJ whole genome shotgun (WGS) entry which is preliminary data.</text>
</comment>
<evidence type="ECO:0000256" key="5">
    <source>
        <dbReference type="ARBA" id="ARBA00023136"/>
    </source>
</evidence>
<dbReference type="PROSITE" id="PS50850">
    <property type="entry name" value="MFS"/>
    <property type="match status" value="1"/>
</dbReference>
<gene>
    <name evidence="8" type="ORF">HDA37_000112</name>
</gene>
<dbReference type="AlphaFoldDB" id="A0A852VU07"/>
<evidence type="ECO:0000256" key="2">
    <source>
        <dbReference type="ARBA" id="ARBA00022448"/>
    </source>
</evidence>
<evidence type="ECO:0000256" key="6">
    <source>
        <dbReference type="SAM" id="Phobius"/>
    </source>
</evidence>
<dbReference type="Gene3D" id="1.20.1250.20">
    <property type="entry name" value="MFS general substrate transporter like domains"/>
    <property type="match status" value="1"/>
</dbReference>
<dbReference type="PANTHER" id="PTHR23519:SF1">
    <property type="entry name" value="AUTOPHAGY-RELATED PROTEIN 22"/>
    <property type="match status" value="1"/>
</dbReference>
<feature type="transmembrane region" description="Helical" evidence="6">
    <location>
        <begin position="62"/>
        <end position="82"/>
    </location>
</feature>
<dbReference type="GeneID" id="98049957"/>
<keyword evidence="9" id="KW-1185">Reference proteome</keyword>
<dbReference type="RefSeq" id="WP_312888178.1">
    <property type="nucleotide sequence ID" value="NZ_BAAAJZ010000011.1"/>
</dbReference>
<feature type="transmembrane region" description="Helical" evidence="6">
    <location>
        <begin position="345"/>
        <end position="367"/>
    </location>
</feature>
<feature type="transmembrane region" description="Helical" evidence="6">
    <location>
        <begin position="199"/>
        <end position="219"/>
    </location>
</feature>
<sequence>MTASTAPTAEPAPPRRSRLWAWGLWDWGSSGFQHIALTFVFSVYLTDAVGADLPGSVSANSWLAWSTAAAGVLIALMAPVVGQSADRTGRRLRATGVWTALVVLCMAGMFFVRDDWSYLWLGLLLLGMASIFVELAYVSYYALMAHVSTPTTVGRVSGFGWSLGYIGGIVLLLGVYAFLLSGDGGLLGVPTADGLDVRIAVLVAAVWFAVFAAPMFLLLPETPPVAPDAPKLGVVGSYRRLVADLRALYRASPHTVYFLGASALYRDGLNAVFAFGGVLAVTVYGLEPGQVLIFGVAINVVAALGCVMGGRLDDRLGPKAVVVGSLAGSVAVGVILLFVSGPTMFWIFGLVLGLFVGPAQASSRSYLLRVCPAQQEGQLFGLYATTGRAVSFLAPALIGLFTYVFGSDRAGTIGIVLVLAAGLVALLPVRSPDRAPVRSAV</sequence>
<evidence type="ECO:0000256" key="3">
    <source>
        <dbReference type="ARBA" id="ARBA00022692"/>
    </source>
</evidence>
<dbReference type="Pfam" id="PF11700">
    <property type="entry name" value="ATG22"/>
    <property type="match status" value="1"/>
</dbReference>
<evidence type="ECO:0000256" key="1">
    <source>
        <dbReference type="ARBA" id="ARBA00004651"/>
    </source>
</evidence>
<dbReference type="InterPro" id="IPR050495">
    <property type="entry name" value="ATG22/LtaA_families"/>
</dbReference>
<feature type="transmembrane region" description="Helical" evidence="6">
    <location>
        <begin position="159"/>
        <end position="179"/>
    </location>
</feature>
<feature type="domain" description="Major facilitator superfamily (MFS) profile" evidence="7">
    <location>
        <begin position="1"/>
        <end position="433"/>
    </location>
</feature>
<feature type="transmembrane region" description="Helical" evidence="6">
    <location>
        <begin position="379"/>
        <end position="404"/>
    </location>
</feature>
<keyword evidence="5 6" id="KW-0472">Membrane</keyword>
<accession>A0A852VU07</accession>
<evidence type="ECO:0000313" key="8">
    <source>
        <dbReference type="EMBL" id="NYF99826.1"/>
    </source>
</evidence>